<dbReference type="eggNOG" id="KOG1965">
    <property type="taxonomic scope" value="Eukaryota"/>
</dbReference>
<evidence type="ECO:0000313" key="18">
    <source>
        <dbReference type="Proteomes" id="UP000029121"/>
    </source>
</evidence>
<feature type="transmembrane region" description="Helical" evidence="15">
    <location>
        <begin position="28"/>
        <end position="46"/>
    </location>
</feature>
<keyword evidence="7 15" id="KW-1133">Transmembrane helix</keyword>
<dbReference type="GO" id="GO:0005886">
    <property type="term" value="C:plasma membrane"/>
    <property type="evidence" value="ECO:0007669"/>
    <property type="project" value="UniProtKB-SubCell"/>
</dbReference>
<dbReference type="OrthoDB" id="441412at2759"/>
<feature type="transmembrane region" description="Helical" evidence="15">
    <location>
        <begin position="92"/>
        <end position="109"/>
    </location>
</feature>
<feature type="transmembrane region" description="Helical" evidence="15">
    <location>
        <begin position="53"/>
        <end position="72"/>
    </location>
</feature>
<dbReference type="AlphaFoldDB" id="R0HHY8"/>
<gene>
    <name evidence="17" type="ORF">CARUB_v10016605mg</name>
</gene>
<dbReference type="Pfam" id="PF00027">
    <property type="entry name" value="cNMP_binding"/>
    <property type="match status" value="1"/>
</dbReference>
<evidence type="ECO:0000256" key="8">
    <source>
        <dbReference type="ARBA" id="ARBA00023053"/>
    </source>
</evidence>
<keyword evidence="11" id="KW-0739">Sodium transport</keyword>
<dbReference type="GO" id="GO:0015385">
    <property type="term" value="F:sodium:proton antiporter activity"/>
    <property type="evidence" value="ECO:0007669"/>
    <property type="project" value="InterPro"/>
</dbReference>
<dbReference type="InterPro" id="IPR018490">
    <property type="entry name" value="cNMP-bd_dom_sf"/>
</dbReference>
<keyword evidence="9" id="KW-0406">Ion transport</keyword>
<feature type="transmembrane region" description="Helical" evidence="15">
    <location>
        <begin position="121"/>
        <end position="140"/>
    </location>
</feature>
<dbReference type="Proteomes" id="UP000029121">
    <property type="component" value="Unassembled WGS sequence"/>
</dbReference>
<evidence type="ECO:0000313" key="17">
    <source>
        <dbReference type="EMBL" id="EOA23423.1"/>
    </source>
</evidence>
<evidence type="ECO:0000256" key="7">
    <source>
        <dbReference type="ARBA" id="ARBA00022989"/>
    </source>
</evidence>
<feature type="transmembrane region" description="Helical" evidence="15">
    <location>
        <begin position="250"/>
        <end position="266"/>
    </location>
</feature>
<dbReference type="STRING" id="81985.R0HHY8"/>
<proteinExistence type="predicted"/>
<reference evidence="18" key="1">
    <citation type="journal article" date="2013" name="Nat. Genet.">
        <title>The Capsella rubella genome and the genomic consequences of rapid mating system evolution.</title>
        <authorList>
            <person name="Slotte T."/>
            <person name="Hazzouri K.M."/>
            <person name="Agren J.A."/>
            <person name="Koenig D."/>
            <person name="Maumus F."/>
            <person name="Guo Y.L."/>
            <person name="Steige K."/>
            <person name="Platts A.E."/>
            <person name="Escobar J.S."/>
            <person name="Newman L.K."/>
            <person name="Wang W."/>
            <person name="Mandakova T."/>
            <person name="Vello E."/>
            <person name="Smith L.M."/>
            <person name="Henz S.R."/>
            <person name="Steffen J."/>
            <person name="Takuno S."/>
            <person name="Brandvain Y."/>
            <person name="Coop G."/>
            <person name="Andolfatto P."/>
            <person name="Hu T.T."/>
            <person name="Blanchette M."/>
            <person name="Clark R.M."/>
            <person name="Quesneville H."/>
            <person name="Nordborg M."/>
            <person name="Gaut B.S."/>
            <person name="Lysak M.A."/>
            <person name="Jenkins J."/>
            <person name="Grimwood J."/>
            <person name="Chapman J."/>
            <person name="Prochnik S."/>
            <person name="Shu S."/>
            <person name="Rokhsar D."/>
            <person name="Schmutz J."/>
            <person name="Weigel D."/>
            <person name="Wright S.I."/>
        </authorList>
    </citation>
    <scope>NUCLEOTIDE SEQUENCE [LARGE SCALE GENOMIC DNA]</scope>
    <source>
        <strain evidence="18">cv. Monte Gargano</strain>
    </source>
</reference>
<keyword evidence="8" id="KW-0915">Sodium</keyword>
<dbReference type="KEGG" id="crb:17885558"/>
<dbReference type="InterPro" id="IPR018422">
    <property type="entry name" value="Cation/H_exchanger_CPA1"/>
</dbReference>
<keyword evidence="6" id="KW-0630">Potassium</keyword>
<keyword evidence="18" id="KW-1185">Reference proteome</keyword>
<evidence type="ECO:0000256" key="1">
    <source>
        <dbReference type="ARBA" id="ARBA00004651"/>
    </source>
</evidence>
<evidence type="ECO:0000256" key="4">
    <source>
        <dbReference type="ARBA" id="ARBA00022538"/>
    </source>
</evidence>
<feature type="domain" description="Cyclic nucleotide-binding" evidence="16">
    <location>
        <begin position="757"/>
        <end position="836"/>
    </location>
</feature>
<keyword evidence="10 15" id="KW-0472">Membrane</keyword>
<feature type="transmembrane region" description="Helical" evidence="15">
    <location>
        <begin position="272"/>
        <end position="290"/>
    </location>
</feature>
<dbReference type="GO" id="GO:0098719">
    <property type="term" value="P:sodium ion import across plasma membrane"/>
    <property type="evidence" value="ECO:0007669"/>
    <property type="project" value="TreeGrafter"/>
</dbReference>
<feature type="transmembrane region" description="Helical" evidence="15">
    <location>
        <begin position="310"/>
        <end position="331"/>
    </location>
</feature>
<feature type="transmembrane region" description="Helical" evidence="15">
    <location>
        <begin position="418"/>
        <end position="443"/>
    </location>
</feature>
<comment type="subcellular location">
    <subcellularLocation>
        <location evidence="1">Cell membrane</location>
        <topology evidence="1">Multi-pass membrane protein</topology>
    </subcellularLocation>
</comment>
<dbReference type="PROSITE" id="PS50042">
    <property type="entry name" value="CNMP_BINDING_3"/>
    <property type="match status" value="1"/>
</dbReference>
<comment type="catalytic activity">
    <reaction evidence="13">
        <text>K(+)(in) + H(+)(out) = K(+)(out) + H(+)(in)</text>
        <dbReference type="Rhea" id="RHEA:29467"/>
        <dbReference type="ChEBI" id="CHEBI:15378"/>
        <dbReference type="ChEBI" id="CHEBI:29103"/>
    </reaction>
</comment>
<dbReference type="GO" id="GO:0015386">
    <property type="term" value="F:potassium:proton antiporter activity"/>
    <property type="evidence" value="ECO:0007669"/>
    <property type="project" value="TreeGrafter"/>
</dbReference>
<name>R0HHY8_9BRAS</name>
<dbReference type="SUPFAM" id="SSF51206">
    <property type="entry name" value="cAMP-binding domain-like"/>
    <property type="match status" value="1"/>
</dbReference>
<keyword evidence="3" id="KW-1003">Cell membrane</keyword>
<dbReference type="InterPro" id="IPR000595">
    <property type="entry name" value="cNMP-bd_dom"/>
</dbReference>
<evidence type="ECO:0000256" key="5">
    <source>
        <dbReference type="ARBA" id="ARBA00022692"/>
    </source>
</evidence>
<evidence type="ECO:0000256" key="12">
    <source>
        <dbReference type="ARBA" id="ARBA00047524"/>
    </source>
</evidence>
<feature type="region of interest" description="Disordered" evidence="14">
    <location>
        <begin position="1097"/>
        <end position="1122"/>
    </location>
</feature>
<dbReference type="Pfam" id="PF00999">
    <property type="entry name" value="Na_H_Exchanger"/>
    <property type="match status" value="1"/>
</dbReference>
<dbReference type="GO" id="GO:0051453">
    <property type="term" value="P:regulation of intracellular pH"/>
    <property type="evidence" value="ECO:0007669"/>
    <property type="project" value="TreeGrafter"/>
</dbReference>
<feature type="transmembrane region" description="Helical" evidence="15">
    <location>
        <begin position="152"/>
        <end position="172"/>
    </location>
</feature>
<keyword evidence="2" id="KW-0813">Transport</keyword>
<evidence type="ECO:0000256" key="2">
    <source>
        <dbReference type="ARBA" id="ARBA00022448"/>
    </source>
</evidence>
<keyword evidence="4" id="KW-0633">Potassium transport</keyword>
<evidence type="ECO:0000256" key="14">
    <source>
        <dbReference type="SAM" id="MobiDB-lite"/>
    </source>
</evidence>
<feature type="transmembrane region" description="Helical" evidence="15">
    <location>
        <begin position="380"/>
        <end position="398"/>
    </location>
</feature>
<dbReference type="InterPro" id="IPR014710">
    <property type="entry name" value="RmlC-like_jellyroll"/>
</dbReference>
<evidence type="ECO:0000256" key="3">
    <source>
        <dbReference type="ARBA" id="ARBA00022475"/>
    </source>
</evidence>
<organism evidence="17 18">
    <name type="scientific">Capsella rubella</name>
    <dbReference type="NCBI Taxonomy" id="81985"/>
    <lineage>
        <taxon>Eukaryota</taxon>
        <taxon>Viridiplantae</taxon>
        <taxon>Streptophyta</taxon>
        <taxon>Embryophyta</taxon>
        <taxon>Tracheophyta</taxon>
        <taxon>Spermatophyta</taxon>
        <taxon>Magnoliopsida</taxon>
        <taxon>eudicotyledons</taxon>
        <taxon>Gunneridae</taxon>
        <taxon>Pentapetalae</taxon>
        <taxon>rosids</taxon>
        <taxon>malvids</taxon>
        <taxon>Brassicales</taxon>
        <taxon>Brassicaceae</taxon>
        <taxon>Camelineae</taxon>
        <taxon>Capsella</taxon>
    </lineage>
</organism>
<dbReference type="InterPro" id="IPR006153">
    <property type="entry name" value="Cation/H_exchanger_TM"/>
</dbReference>
<evidence type="ECO:0000256" key="11">
    <source>
        <dbReference type="ARBA" id="ARBA00023201"/>
    </source>
</evidence>
<protein>
    <recommendedName>
        <fullName evidence="16">Cyclic nucleotide-binding domain-containing protein</fullName>
    </recommendedName>
</protein>
<dbReference type="GO" id="GO:0009941">
    <property type="term" value="C:chloroplast envelope"/>
    <property type="evidence" value="ECO:0007669"/>
    <property type="project" value="TreeGrafter"/>
</dbReference>
<comment type="catalytic activity">
    <reaction evidence="12">
        <text>Na(+)(in) + H(+)(out) = Na(+)(out) + H(+)(in)</text>
        <dbReference type="Rhea" id="RHEA:29419"/>
        <dbReference type="ChEBI" id="CHEBI:15378"/>
        <dbReference type="ChEBI" id="CHEBI:29101"/>
    </reaction>
</comment>
<evidence type="ECO:0000256" key="13">
    <source>
        <dbReference type="ARBA" id="ARBA00047912"/>
    </source>
</evidence>
<feature type="transmembrane region" description="Helical" evidence="15">
    <location>
        <begin position="224"/>
        <end position="243"/>
    </location>
</feature>
<keyword evidence="5 15" id="KW-0812">Transmembrane</keyword>
<dbReference type="PANTHER" id="PTHR10110:SF86">
    <property type="entry name" value="SODIUM_HYDROGEN EXCHANGER 7"/>
    <property type="match status" value="1"/>
</dbReference>
<sequence length="1138" mass="126182">MATVLDASIPYRLMEEFSKEEESSPVDAVLFVGMSLVLGIASRHLLRGTRVPYTVALLVIGIALGSIEYGTHHNLGKVGHGIRIWNDIDPELLLAVFLPALLFESSFSMEVHQIKRCLGQMVLLAGPGVLISTFCLGSLVKLTFPYDWDWKTSLLLGGLLSATDPVAVVALLKELGASKKLSTVIEGESLMNDGTAIVVFQLFLKMVLGNSSDWSSIIKFLLKVALGAVGIGLAFGIASVLWLKFIFNDTVIEITLTIAVSYFAYYTAQEWAGASGVLTVMTLGMFYAAYARTAFKGDSQKSLHHFWEMVAYIANTLIFILSGVVIAEGILDSDKIAYQGNSWGFLFLLYFYIQLSRCIVVGVLFPLLSRVGYGLEWKEGIILVWSGLRGAVALALSLSVKQSSGNSFLSTETGTLFIFFTGGIVFLTLIVNGSTTQFVLRLLRMDGLPATKKRILEYTKYEMLNKALQAFQDLGDDEELGPADWSTVQNYISTLKDSEGELVHPHNGSKAENLDHKSLKDIRIRFLNGVQSAYWEMLDEGRISENTANILMQSVDEALDRVSTESLCDWKGLKPHVEFPSYYNFLHSNIIPRKLVTYFAVERLESACYISAAFLRAHTIARQQLYEFLGESNIGSTVISESEREGEAAKEFLENVRSSLPQVLRVVKTKQVTNSVLNHLLDYIQNLEKIGLLEEKEIAHLHDVVQTGLKKLLRNPPIIKLPKLSDMITSHPLSVALPAAICEPLKHSKKEPMKLRGVTLYKEGSKPNGVWLIFDGIVKWKSKSLRNNHSLHPTFSHGSTLGLYEVLTGKPYMCDMITDSMVLCVFIDSEKILSILQSDSTIDDFLWQESALVLLKLLRPQIFEKVAMQELRALVSAESSKLTTYVSGESIEINYNNIGLLLEGFIKPVGIQEELVAAPAALLPSNGNQSFRKASEASGIMRVSFSQQATQYSVETRARAIIFNTGALGADRTLHRRPSLLTPPRSSSADQLQRSFRKEHKGLMSWPESIDNAIKQQEVNETTLSLSERAMQLSIFGSMVNLYRRSASLGGIYNNKSQDNLQYKKLPLNSAQGLVSARSEGSIATKKQLETRKYASQLPLKAESSTRRTAMDESSDDEDEGIIVRIDSPSTIVFRNDP</sequence>
<dbReference type="EMBL" id="KB870809">
    <property type="protein sequence ID" value="EOA23423.1"/>
    <property type="molecule type" value="Genomic_DNA"/>
</dbReference>
<dbReference type="Gene3D" id="2.60.120.10">
    <property type="entry name" value="Jelly Rolls"/>
    <property type="match status" value="1"/>
</dbReference>
<evidence type="ECO:0000259" key="16">
    <source>
        <dbReference type="PROSITE" id="PS50042"/>
    </source>
</evidence>
<accession>R0HHY8</accession>
<dbReference type="PANTHER" id="PTHR10110">
    <property type="entry name" value="SODIUM/HYDROGEN EXCHANGER"/>
    <property type="match status" value="1"/>
</dbReference>
<feature type="transmembrane region" description="Helical" evidence="15">
    <location>
        <begin position="343"/>
        <end position="368"/>
    </location>
</feature>
<evidence type="ECO:0000256" key="9">
    <source>
        <dbReference type="ARBA" id="ARBA00023065"/>
    </source>
</evidence>
<dbReference type="Gene3D" id="6.10.140.1330">
    <property type="match status" value="1"/>
</dbReference>
<evidence type="ECO:0000256" key="15">
    <source>
        <dbReference type="SAM" id="Phobius"/>
    </source>
</evidence>
<evidence type="ECO:0000256" key="6">
    <source>
        <dbReference type="ARBA" id="ARBA00022958"/>
    </source>
</evidence>
<evidence type="ECO:0000256" key="10">
    <source>
        <dbReference type="ARBA" id="ARBA00023136"/>
    </source>
</evidence>